<gene>
    <name evidence="7" type="primary">LOC115227343</name>
</gene>
<dbReference type="SMART" id="SM00360">
    <property type="entry name" value="RRM"/>
    <property type="match status" value="2"/>
</dbReference>
<proteinExistence type="predicted"/>
<dbReference type="RefSeq" id="XP_029654071.1">
    <property type="nucleotide sequence ID" value="XM_029798211.1"/>
</dbReference>
<evidence type="ECO:0000313" key="7">
    <source>
        <dbReference type="RefSeq" id="XP_029654071.1"/>
    </source>
</evidence>
<feature type="region of interest" description="Disordered" evidence="4">
    <location>
        <begin position="28"/>
        <end position="62"/>
    </location>
</feature>
<keyword evidence="2 3" id="KW-0694">RNA-binding</keyword>
<evidence type="ECO:0000256" key="1">
    <source>
        <dbReference type="ARBA" id="ARBA00022737"/>
    </source>
</evidence>
<evidence type="ECO:0000259" key="5">
    <source>
        <dbReference type="PROSITE" id="PS50102"/>
    </source>
</evidence>
<evidence type="ECO:0000313" key="6">
    <source>
        <dbReference type="Proteomes" id="UP000515154"/>
    </source>
</evidence>
<dbReference type="PANTHER" id="PTHR23236:SF119">
    <property type="entry name" value="NUCLEAR RNA-BINDING PROTEIN SART-3"/>
    <property type="match status" value="1"/>
</dbReference>
<sequence>MKKITEKSVSFPFKCAISLNQPRKSQKFGKNFEKSNFERAPEKSGMKSISNEKVKPDKPTELKNDCSVKRKHDEGEERTVFVSNLSYSIREEEISAIFRRVGTVSSVRLVGDVGGRHRGYGYVEFDRMESVQEALNLDRTPVGVEGRPMYVSPNGVARPFQVMFPSYSQYSTDLDKCKLFLRNIPHTMNGPALEELLSGIVCGVRQVRLVTRKNGVSKRVAYVDFEDEVCFLYYNRNMQEKDSPCWMDGLWKTVSLPPPFPILLPSGQKRMSQWLALKSFQRHRKRGWTLFLES</sequence>
<name>A0A6P7TZA3_9MOLL</name>
<dbReference type="InterPro" id="IPR012677">
    <property type="entry name" value="Nucleotide-bd_a/b_plait_sf"/>
</dbReference>
<organism evidence="6 7">
    <name type="scientific">Octopus sinensis</name>
    <name type="common">East Asian common octopus</name>
    <dbReference type="NCBI Taxonomy" id="2607531"/>
    <lineage>
        <taxon>Eukaryota</taxon>
        <taxon>Metazoa</taxon>
        <taxon>Spiralia</taxon>
        <taxon>Lophotrochozoa</taxon>
        <taxon>Mollusca</taxon>
        <taxon>Cephalopoda</taxon>
        <taxon>Coleoidea</taxon>
        <taxon>Octopodiformes</taxon>
        <taxon>Octopoda</taxon>
        <taxon>Incirrata</taxon>
        <taxon>Octopodidae</taxon>
        <taxon>Octopus</taxon>
    </lineage>
</organism>
<dbReference type="PROSITE" id="PS50102">
    <property type="entry name" value="RRM"/>
    <property type="match status" value="1"/>
</dbReference>
<dbReference type="KEGG" id="osn:115227343"/>
<dbReference type="Gene3D" id="3.30.70.330">
    <property type="match status" value="2"/>
</dbReference>
<dbReference type="GO" id="GO:0003723">
    <property type="term" value="F:RNA binding"/>
    <property type="evidence" value="ECO:0007669"/>
    <property type="project" value="UniProtKB-UniRule"/>
</dbReference>
<dbReference type="Proteomes" id="UP000515154">
    <property type="component" value="Unplaced"/>
</dbReference>
<feature type="domain" description="RRM" evidence="5">
    <location>
        <begin position="78"/>
        <end position="156"/>
    </location>
</feature>
<evidence type="ECO:0000256" key="2">
    <source>
        <dbReference type="ARBA" id="ARBA00022884"/>
    </source>
</evidence>
<evidence type="ECO:0000256" key="3">
    <source>
        <dbReference type="PROSITE-ProRule" id="PRU00176"/>
    </source>
</evidence>
<dbReference type="PANTHER" id="PTHR23236">
    <property type="entry name" value="EUKARYOTIC TRANSLATION INITIATION FACTOR 4B/4H"/>
    <property type="match status" value="1"/>
</dbReference>
<protein>
    <submittedName>
        <fullName evidence="7">Squamous cell carcinoma antigen recognized by T-cells 3-like</fullName>
    </submittedName>
</protein>
<dbReference type="InterPro" id="IPR035979">
    <property type="entry name" value="RBD_domain_sf"/>
</dbReference>
<evidence type="ECO:0000256" key="4">
    <source>
        <dbReference type="SAM" id="MobiDB-lite"/>
    </source>
</evidence>
<reference evidence="7" key="1">
    <citation type="submission" date="2025-08" db="UniProtKB">
        <authorList>
            <consortium name="RefSeq"/>
        </authorList>
    </citation>
    <scope>IDENTIFICATION</scope>
</reference>
<dbReference type="AlphaFoldDB" id="A0A6P7TZA3"/>
<dbReference type="SUPFAM" id="SSF54928">
    <property type="entry name" value="RNA-binding domain, RBD"/>
    <property type="match status" value="1"/>
</dbReference>
<accession>A0A6P7TZA3</accession>
<keyword evidence="6" id="KW-1185">Reference proteome</keyword>
<dbReference type="InterPro" id="IPR000504">
    <property type="entry name" value="RRM_dom"/>
</dbReference>
<feature type="compositionally biased region" description="Basic and acidic residues" evidence="4">
    <location>
        <begin position="30"/>
        <end position="62"/>
    </location>
</feature>
<keyword evidence="1" id="KW-0677">Repeat</keyword>
<dbReference type="Pfam" id="PF00076">
    <property type="entry name" value="RRM_1"/>
    <property type="match status" value="2"/>
</dbReference>